<dbReference type="PRINTS" id="PR00759">
    <property type="entry name" value="BASICPTASE"/>
</dbReference>
<feature type="signal peptide" evidence="5">
    <location>
        <begin position="1"/>
        <end position="22"/>
    </location>
</feature>
<reference evidence="8" key="3">
    <citation type="submission" date="2018-07" db="EMBL/GenBank/DDBJ databases">
        <authorList>
            <person name="Mckenzie S.K."/>
            <person name="Kronauer D.J.C."/>
        </authorList>
    </citation>
    <scope>NUCLEOTIDE SEQUENCE</scope>
    <source>
        <strain evidence="8">Clonal line C1</strain>
    </source>
</reference>
<keyword evidence="2" id="KW-0646">Protease inhibitor</keyword>
<protein>
    <submittedName>
        <fullName evidence="7">Carboxypeptidase inhibitor SmCI</fullName>
    </submittedName>
</protein>
<dbReference type="InterPro" id="IPR050098">
    <property type="entry name" value="TFPI/VKTCI-like"/>
</dbReference>
<dbReference type="FunFam" id="4.10.410.10:FF:000020">
    <property type="entry name" value="Collagen, type VI, alpha 3"/>
    <property type="match status" value="1"/>
</dbReference>
<dbReference type="GO" id="GO:0005615">
    <property type="term" value="C:extracellular space"/>
    <property type="evidence" value="ECO:0007669"/>
    <property type="project" value="TreeGrafter"/>
</dbReference>
<dbReference type="GO" id="GO:0090729">
    <property type="term" value="F:toxin activity"/>
    <property type="evidence" value="ECO:0007669"/>
    <property type="project" value="UniProtKB-KW"/>
</dbReference>
<dbReference type="GO" id="GO:0004867">
    <property type="term" value="F:serine-type endopeptidase inhibitor activity"/>
    <property type="evidence" value="ECO:0007669"/>
    <property type="project" value="UniProtKB-KW"/>
</dbReference>
<dbReference type="STRING" id="2015173.A0A026WJG2"/>
<dbReference type="PANTHER" id="PTHR10083">
    <property type="entry name" value="KUNITZ-TYPE PROTEASE INHIBITOR-RELATED"/>
    <property type="match status" value="1"/>
</dbReference>
<dbReference type="Proteomes" id="UP000053097">
    <property type="component" value="Unassembled WGS sequence"/>
</dbReference>
<dbReference type="OrthoDB" id="4473401at2759"/>
<keyword evidence="1" id="KW-0800">Toxin</keyword>
<feature type="chain" id="PRO_5033709838" evidence="5">
    <location>
        <begin position="23"/>
        <end position="94"/>
    </location>
</feature>
<feature type="domain" description="BPTI/Kunitz inhibitor" evidence="6">
    <location>
        <begin position="36"/>
        <end position="86"/>
    </location>
</feature>
<sequence length="94" mass="10467">MGLKTCLLFAFIVVGVLMHVDAKEEKTETFVQPLFCSLRAEAGLCKGHFRKYAWDAVSGKCVEFLYGGCFGNANNFQTKEECEQMCSSATHKTD</sequence>
<reference evidence="7 9" key="1">
    <citation type="journal article" date="2014" name="Curr. Biol.">
        <title>The genome of the clonal raider ant Cerapachys biroi.</title>
        <authorList>
            <person name="Oxley P.R."/>
            <person name="Ji L."/>
            <person name="Fetter-Pruneda I."/>
            <person name="McKenzie S.K."/>
            <person name="Li C."/>
            <person name="Hu H."/>
            <person name="Zhang G."/>
            <person name="Kronauer D.J."/>
        </authorList>
    </citation>
    <scope>NUCLEOTIDE SEQUENCE [LARGE SCALE GENOMIC DNA]</scope>
</reference>
<evidence type="ECO:0000313" key="9">
    <source>
        <dbReference type="Proteomes" id="UP000053097"/>
    </source>
</evidence>
<evidence type="ECO:0000256" key="1">
    <source>
        <dbReference type="ARBA" id="ARBA00022656"/>
    </source>
</evidence>
<dbReference type="EMBL" id="QOIP01000005">
    <property type="protein sequence ID" value="RLU22373.1"/>
    <property type="molecule type" value="Genomic_DNA"/>
</dbReference>
<evidence type="ECO:0000256" key="4">
    <source>
        <dbReference type="ARBA" id="ARBA00023157"/>
    </source>
</evidence>
<dbReference type="Gene3D" id="4.10.410.10">
    <property type="entry name" value="Pancreatic trypsin inhibitor Kunitz domain"/>
    <property type="match status" value="1"/>
</dbReference>
<dbReference type="InterPro" id="IPR002223">
    <property type="entry name" value="Kunitz_BPTI"/>
</dbReference>
<reference evidence="8 10" key="2">
    <citation type="journal article" date="2018" name="Genome Res.">
        <title>The genomic architecture and molecular evolution of ant odorant receptors.</title>
        <authorList>
            <person name="McKenzie S.K."/>
            <person name="Kronauer D.J.C."/>
        </authorList>
    </citation>
    <scope>NUCLEOTIDE SEQUENCE [LARGE SCALE GENOMIC DNA]</scope>
    <source>
        <strain evidence="8">Clonal line C1</strain>
    </source>
</reference>
<evidence type="ECO:0000313" key="8">
    <source>
        <dbReference type="EMBL" id="RLU22373.1"/>
    </source>
</evidence>
<dbReference type="CDD" id="cd00109">
    <property type="entry name" value="Kunitz-type"/>
    <property type="match status" value="1"/>
</dbReference>
<gene>
    <name evidence="8" type="ORF">DMN91_004651</name>
    <name evidence="7" type="ORF">X777_05194</name>
</gene>
<dbReference type="Proteomes" id="UP000279307">
    <property type="component" value="Chromosome 5"/>
</dbReference>
<organism evidence="7 9">
    <name type="scientific">Ooceraea biroi</name>
    <name type="common">Clonal raider ant</name>
    <name type="synonym">Cerapachys biroi</name>
    <dbReference type="NCBI Taxonomy" id="2015173"/>
    <lineage>
        <taxon>Eukaryota</taxon>
        <taxon>Metazoa</taxon>
        <taxon>Ecdysozoa</taxon>
        <taxon>Arthropoda</taxon>
        <taxon>Hexapoda</taxon>
        <taxon>Insecta</taxon>
        <taxon>Pterygota</taxon>
        <taxon>Neoptera</taxon>
        <taxon>Endopterygota</taxon>
        <taxon>Hymenoptera</taxon>
        <taxon>Apocrita</taxon>
        <taxon>Aculeata</taxon>
        <taxon>Formicoidea</taxon>
        <taxon>Formicidae</taxon>
        <taxon>Dorylinae</taxon>
        <taxon>Ooceraea</taxon>
    </lineage>
</organism>
<keyword evidence="4" id="KW-1015">Disulfide bond</keyword>
<keyword evidence="3" id="KW-0722">Serine protease inhibitor</keyword>
<dbReference type="PROSITE" id="PS50279">
    <property type="entry name" value="BPTI_KUNITZ_2"/>
    <property type="match status" value="1"/>
</dbReference>
<evidence type="ECO:0000313" key="10">
    <source>
        <dbReference type="Proteomes" id="UP000279307"/>
    </source>
</evidence>
<dbReference type="AlphaFoldDB" id="A0A026WJG2"/>
<keyword evidence="9" id="KW-1185">Reference proteome</keyword>
<accession>A0A026WJG2</accession>
<dbReference type="SMART" id="SM00131">
    <property type="entry name" value="KU"/>
    <property type="match status" value="1"/>
</dbReference>
<evidence type="ECO:0000256" key="5">
    <source>
        <dbReference type="SAM" id="SignalP"/>
    </source>
</evidence>
<evidence type="ECO:0000259" key="6">
    <source>
        <dbReference type="PROSITE" id="PS50279"/>
    </source>
</evidence>
<dbReference type="InterPro" id="IPR020901">
    <property type="entry name" value="Prtase_inh_Kunz-CS"/>
</dbReference>
<dbReference type="OMA" id="MCSSATH"/>
<dbReference type="InterPro" id="IPR036880">
    <property type="entry name" value="Kunitz_BPTI_sf"/>
</dbReference>
<name>A0A026WJG2_OOCBI</name>
<evidence type="ECO:0000256" key="2">
    <source>
        <dbReference type="ARBA" id="ARBA00022690"/>
    </source>
</evidence>
<dbReference type="PANTHER" id="PTHR10083:SF374">
    <property type="entry name" value="BPTI_KUNITZ INHIBITOR DOMAIN-CONTAINING PROTEIN"/>
    <property type="match status" value="1"/>
</dbReference>
<keyword evidence="5" id="KW-0732">Signal</keyword>
<dbReference type="SUPFAM" id="SSF57362">
    <property type="entry name" value="BPTI-like"/>
    <property type="match status" value="1"/>
</dbReference>
<dbReference type="EMBL" id="KK107214">
    <property type="protein sequence ID" value="EZA55259.1"/>
    <property type="molecule type" value="Genomic_DNA"/>
</dbReference>
<evidence type="ECO:0000256" key="3">
    <source>
        <dbReference type="ARBA" id="ARBA00022900"/>
    </source>
</evidence>
<evidence type="ECO:0000313" key="7">
    <source>
        <dbReference type="EMBL" id="EZA55259.1"/>
    </source>
</evidence>
<dbReference type="PROSITE" id="PS00280">
    <property type="entry name" value="BPTI_KUNITZ_1"/>
    <property type="match status" value="1"/>
</dbReference>
<proteinExistence type="predicted"/>
<dbReference type="Pfam" id="PF00014">
    <property type="entry name" value="Kunitz_BPTI"/>
    <property type="match status" value="1"/>
</dbReference>